<dbReference type="SUPFAM" id="SSF81383">
    <property type="entry name" value="F-box domain"/>
    <property type="match status" value="1"/>
</dbReference>
<accession>A0A0U5G5R5</accession>
<dbReference type="OMA" id="RELAQCC"/>
<protein>
    <recommendedName>
        <fullName evidence="3">F-box domain-containing protein</fullName>
    </recommendedName>
</protein>
<dbReference type="EMBL" id="CDMC01000008">
    <property type="protein sequence ID" value="CEL07030.1"/>
    <property type="molecule type" value="Genomic_DNA"/>
</dbReference>
<evidence type="ECO:0000313" key="2">
    <source>
        <dbReference type="Proteomes" id="UP000054771"/>
    </source>
</evidence>
<dbReference type="AlphaFoldDB" id="A0A0U5G5R5"/>
<dbReference type="SUPFAM" id="SSF52047">
    <property type="entry name" value="RNI-like"/>
    <property type="match status" value="1"/>
</dbReference>
<gene>
    <name evidence="1" type="ORF">ASPCAL10196</name>
</gene>
<dbReference type="OrthoDB" id="5279008at2759"/>
<name>A0A0U5G5R5_ASPCI</name>
<evidence type="ECO:0000313" key="1">
    <source>
        <dbReference type="EMBL" id="CEL07030.1"/>
    </source>
</evidence>
<dbReference type="InterPro" id="IPR032675">
    <property type="entry name" value="LRR_dom_sf"/>
</dbReference>
<reference evidence="2" key="1">
    <citation type="journal article" date="2016" name="Genome Announc.">
        <title>Draft genome sequences of fungus Aspergillus calidoustus.</title>
        <authorList>
            <person name="Horn F."/>
            <person name="Linde J."/>
            <person name="Mattern D.J."/>
            <person name="Walther G."/>
            <person name="Guthke R."/>
            <person name="Scherlach K."/>
            <person name="Martin K."/>
            <person name="Brakhage A.A."/>
            <person name="Petzke L."/>
            <person name="Valiante V."/>
        </authorList>
    </citation>
    <scope>NUCLEOTIDE SEQUENCE [LARGE SCALE GENOMIC DNA]</scope>
    <source>
        <strain evidence="2">SF006504</strain>
    </source>
</reference>
<sequence>MDNTTNKTTSALDLAPELLNGISQLNMAENTSQTTSILDLPPELLDQIARSLPLKEHGLCRLACRYLYTSTWSAYARKEVGELITDLSAKSLAQLEEVAQDPRRAPYVRKLVVCSNDAGPSSDQTPDGTQRPWMWEESTGHILPLQPNERQLEDILRRFSNCQSFYLSAVALPTDSEKRFGRPPDFGDTVSIVLGILLRVNRQLKELQLFFPSDQSDSRALLDAPGGLPQFRCLYSNLEVLEFASEHPCPDNFLLDILLHAPKMRKLGISFGDTGSDTVSRLFTTPMPFQLQELELNEVPDIDGASLLEFIRHHSRTLKCLDLWDLGLHPAGQDWPTIFKSLATSLLRLELVEFSGLRGGGESTSSYFKFPGEDGQQANYFYCDGPFGEGKLCKAPSMKAVLEKIASHTQTRLLLNDGLVLL</sequence>
<keyword evidence="2" id="KW-1185">Reference proteome</keyword>
<evidence type="ECO:0008006" key="3">
    <source>
        <dbReference type="Google" id="ProtNLM"/>
    </source>
</evidence>
<proteinExistence type="predicted"/>
<dbReference type="Gene3D" id="3.80.10.10">
    <property type="entry name" value="Ribonuclease Inhibitor"/>
    <property type="match status" value="1"/>
</dbReference>
<dbReference type="Proteomes" id="UP000054771">
    <property type="component" value="Unassembled WGS sequence"/>
</dbReference>
<dbReference type="InterPro" id="IPR036047">
    <property type="entry name" value="F-box-like_dom_sf"/>
</dbReference>
<organism evidence="1 2">
    <name type="scientific">Aspergillus calidoustus</name>
    <dbReference type="NCBI Taxonomy" id="454130"/>
    <lineage>
        <taxon>Eukaryota</taxon>
        <taxon>Fungi</taxon>
        <taxon>Dikarya</taxon>
        <taxon>Ascomycota</taxon>
        <taxon>Pezizomycotina</taxon>
        <taxon>Eurotiomycetes</taxon>
        <taxon>Eurotiomycetidae</taxon>
        <taxon>Eurotiales</taxon>
        <taxon>Aspergillaceae</taxon>
        <taxon>Aspergillus</taxon>
        <taxon>Aspergillus subgen. Nidulantes</taxon>
    </lineage>
</organism>